<evidence type="ECO:0000256" key="1">
    <source>
        <dbReference type="ARBA" id="ARBA00001957"/>
    </source>
</evidence>
<dbReference type="SMART" id="SM00825">
    <property type="entry name" value="PKS_KS"/>
    <property type="match status" value="1"/>
</dbReference>
<gene>
    <name evidence="7" type="ORF">CTER_5158</name>
</gene>
<dbReference type="Pfam" id="PF02801">
    <property type="entry name" value="Ketoacyl-synt_C"/>
    <property type="match status" value="1"/>
</dbReference>
<dbReference type="InterPro" id="IPR049490">
    <property type="entry name" value="C883_1060-like_KR_N"/>
</dbReference>
<dbReference type="SUPFAM" id="SSF47336">
    <property type="entry name" value="ACP-like"/>
    <property type="match status" value="1"/>
</dbReference>
<dbReference type="STRING" id="1195236.CTER_5158"/>
<dbReference type="Gene3D" id="3.40.47.10">
    <property type="match status" value="1"/>
</dbReference>
<name>S0FJD0_RUMCE</name>
<dbReference type="Proteomes" id="UP000014155">
    <property type="component" value="Unassembled WGS sequence"/>
</dbReference>
<dbReference type="GO" id="GO:0004312">
    <property type="term" value="F:fatty acid synthase activity"/>
    <property type="evidence" value="ECO:0007669"/>
    <property type="project" value="TreeGrafter"/>
</dbReference>
<dbReference type="eggNOG" id="COG3321">
    <property type="taxonomic scope" value="Bacteria"/>
</dbReference>
<evidence type="ECO:0000256" key="3">
    <source>
        <dbReference type="ARBA" id="ARBA00022553"/>
    </source>
</evidence>
<reference evidence="7 8" key="1">
    <citation type="journal article" date="2013" name="Genome Announc.">
        <title>Draft Genome Sequence of the Cellulolytic, Mesophilic, Anaerobic Bacterium Clostridium termitidis Strain CT1112 (DSM 5398).</title>
        <authorList>
            <person name="Lal S."/>
            <person name="Ramachandran U."/>
            <person name="Zhang X."/>
            <person name="Munir R."/>
            <person name="Sparling R."/>
            <person name="Levin D.B."/>
        </authorList>
    </citation>
    <scope>NUCLEOTIDE SEQUENCE [LARGE SCALE GENOMIC DNA]</scope>
    <source>
        <strain evidence="7 8">CT1112</strain>
    </source>
</reference>
<dbReference type="Gene3D" id="3.40.50.720">
    <property type="entry name" value="NAD(P)-binding Rossmann-like Domain"/>
    <property type="match status" value="1"/>
</dbReference>
<evidence type="ECO:0000313" key="8">
    <source>
        <dbReference type="Proteomes" id="UP000014155"/>
    </source>
</evidence>
<dbReference type="Gene3D" id="1.10.1240.100">
    <property type="match status" value="1"/>
</dbReference>
<dbReference type="Pfam" id="PF00109">
    <property type="entry name" value="ketoacyl-synt"/>
    <property type="match status" value="1"/>
</dbReference>
<dbReference type="InterPro" id="IPR057326">
    <property type="entry name" value="KR_dom"/>
</dbReference>
<evidence type="ECO:0000256" key="4">
    <source>
        <dbReference type="ARBA" id="ARBA00022679"/>
    </source>
</evidence>
<evidence type="ECO:0000259" key="5">
    <source>
        <dbReference type="PROSITE" id="PS50075"/>
    </source>
</evidence>
<evidence type="ECO:0000313" key="7">
    <source>
        <dbReference type="EMBL" id="EMS69234.1"/>
    </source>
</evidence>
<dbReference type="PROSITE" id="PS50075">
    <property type="entry name" value="CARRIER"/>
    <property type="match status" value="1"/>
</dbReference>
<dbReference type="Pfam" id="PF08659">
    <property type="entry name" value="KR"/>
    <property type="match status" value="1"/>
</dbReference>
<dbReference type="RefSeq" id="WP_004630721.1">
    <property type="nucleotide sequence ID" value="NZ_AORV01000070.1"/>
</dbReference>
<keyword evidence="2" id="KW-0596">Phosphopantetheine</keyword>
<dbReference type="SUPFAM" id="SSF53901">
    <property type="entry name" value="Thiolase-like"/>
    <property type="match status" value="1"/>
</dbReference>
<organism evidence="7 8">
    <name type="scientific">Ruminiclostridium cellobioparum subsp. termitidis CT1112</name>
    <dbReference type="NCBI Taxonomy" id="1195236"/>
    <lineage>
        <taxon>Bacteria</taxon>
        <taxon>Bacillati</taxon>
        <taxon>Bacillota</taxon>
        <taxon>Clostridia</taxon>
        <taxon>Eubacteriales</taxon>
        <taxon>Oscillospiraceae</taxon>
        <taxon>Ruminiclostridium</taxon>
    </lineage>
</organism>
<dbReference type="InterPro" id="IPR014031">
    <property type="entry name" value="Ketoacyl_synth_C"/>
</dbReference>
<dbReference type="GO" id="GO:0005737">
    <property type="term" value="C:cytoplasm"/>
    <property type="evidence" value="ECO:0007669"/>
    <property type="project" value="TreeGrafter"/>
</dbReference>
<dbReference type="GO" id="GO:0005886">
    <property type="term" value="C:plasma membrane"/>
    <property type="evidence" value="ECO:0007669"/>
    <property type="project" value="TreeGrafter"/>
</dbReference>
<dbReference type="Pfam" id="PF22621">
    <property type="entry name" value="CurL-like_PKS_C"/>
    <property type="match status" value="1"/>
</dbReference>
<dbReference type="InterPro" id="IPR036291">
    <property type="entry name" value="NAD(P)-bd_dom_sf"/>
</dbReference>
<dbReference type="InterPro" id="IPR020841">
    <property type="entry name" value="PKS_Beta-ketoAc_synthase_dom"/>
</dbReference>
<dbReference type="PANTHER" id="PTHR43775">
    <property type="entry name" value="FATTY ACID SYNTHASE"/>
    <property type="match status" value="1"/>
</dbReference>
<dbReference type="Pfam" id="PF00550">
    <property type="entry name" value="PP-binding"/>
    <property type="match status" value="1"/>
</dbReference>
<dbReference type="Pfam" id="PF00668">
    <property type="entry name" value="Condensation"/>
    <property type="match status" value="1"/>
</dbReference>
<dbReference type="CDD" id="cd19531">
    <property type="entry name" value="LCL_NRPS-like"/>
    <property type="match status" value="1"/>
</dbReference>
<comment type="cofactor">
    <cofactor evidence="1">
        <name>pantetheine 4'-phosphate</name>
        <dbReference type="ChEBI" id="CHEBI:47942"/>
    </cofactor>
</comment>
<protein>
    <submittedName>
        <fullName evidence="7">Beta-ketoacyl synthase</fullName>
    </submittedName>
</protein>
<dbReference type="PROSITE" id="PS00012">
    <property type="entry name" value="PHOSPHOPANTETHEINE"/>
    <property type="match status" value="1"/>
</dbReference>
<feature type="non-terminal residue" evidence="7">
    <location>
        <position position="1696"/>
    </location>
</feature>
<dbReference type="Gene3D" id="1.10.1200.10">
    <property type="entry name" value="ACP-like"/>
    <property type="match status" value="1"/>
</dbReference>
<evidence type="ECO:0000256" key="2">
    <source>
        <dbReference type="ARBA" id="ARBA00022450"/>
    </source>
</evidence>
<dbReference type="Gene3D" id="3.30.559.30">
    <property type="entry name" value="Nonribosomal peptide synthetase, condensation domain"/>
    <property type="match status" value="1"/>
</dbReference>
<dbReference type="SUPFAM" id="SSF51735">
    <property type="entry name" value="NAD(P)-binding Rossmann-fold domains"/>
    <property type="match status" value="2"/>
</dbReference>
<dbReference type="Gene3D" id="3.30.559.10">
    <property type="entry name" value="Chloramphenicol acetyltransferase-like domain"/>
    <property type="match status" value="1"/>
</dbReference>
<keyword evidence="3" id="KW-0597">Phosphoprotein</keyword>
<dbReference type="PANTHER" id="PTHR43775:SF37">
    <property type="entry name" value="SI:DKEY-61P9.11"/>
    <property type="match status" value="1"/>
</dbReference>
<dbReference type="GO" id="GO:0071770">
    <property type="term" value="P:DIM/DIP cell wall layer assembly"/>
    <property type="evidence" value="ECO:0007669"/>
    <property type="project" value="TreeGrafter"/>
</dbReference>
<dbReference type="InterPro" id="IPR036736">
    <property type="entry name" value="ACP-like_sf"/>
</dbReference>
<evidence type="ECO:0000259" key="6">
    <source>
        <dbReference type="PROSITE" id="PS52004"/>
    </source>
</evidence>
<keyword evidence="8" id="KW-1185">Reference proteome</keyword>
<dbReference type="SUPFAM" id="SSF52777">
    <property type="entry name" value="CoA-dependent acyltransferases"/>
    <property type="match status" value="2"/>
</dbReference>
<dbReference type="InterPro" id="IPR009081">
    <property type="entry name" value="PP-bd_ACP"/>
</dbReference>
<dbReference type="Pfam" id="PF21394">
    <property type="entry name" value="Beta-ketacyl_N"/>
    <property type="match status" value="1"/>
</dbReference>
<sequence length="1696" mass="191810">MSKDLAFCTIRTKINKDKYNIDTNKTNEKDIAIIGMSGKFAECSDINTFWDKIKSGSDCVRPIIEQRRKDSDLLLKLMGKSAEKAEYFDCGYMDDIDKFDNSFFGISPKEASLMDPNQRLFLEAAWSAIEDAGYLKSIVGSKTSIYVGFSVDQLNNYKNFINSIEPENMSIAYAGNVTSVIASRLSYLLDLKGAGIVVDTSCSSSLVAVHLACQELRRSECDMAIVGGVKVRMLPLVDQQVVGVESSDARCKTFDDSANGIGGGEGVAAVLLKPLAKAIADSDNIHAVIKGSAMNQDGRSIGITSPNPDAQCDVITEAWEDAQIEPDTISYIEAHGTGTKLGDPIELDGIKKAFAKYTDKKQFCAISSVKTNIGHLDNAAGMAGLIKAVMALKHRELPPSIHLNRPNRNIKFQDSPVYVNNRLLKWEVSDTPYRCGVSAFGLSGINCHIILEEAPELIEDDISENDNLKILAISAKSEASLKRLLVEYKKLLKNKSKLVLNNICFTANTGRMHYNHRIIFAFTDANNLESKIDKVSSDFLSNKDEGIFCGDYKIVSSNKEQKNIGELTEGERRLLSELTDKKIEKLVSLDREDRALLYEICNLYVQGAEVNWERLYVNRRCRRISLPTYPFERTRCWMDIETDSYQELLQTNKHYSVYWKHKELIGNKNTDCNGVTIVFKNTNTLSNKLLEMFKQHEKPVIEVSIGNKYNKVNDTKYEIENRENDYKRVIEEVKREGISQIIHLLTLTDNEPIYSAEMLEEILNKSTHSLRYIVKGLHQNSLKGVNIALISQYVETVDNSEKVIRCENAALFGLGKVINVENYDIKCKFIDIDDSTDVTNIKRELSFENCESNIAYRNNKRFVKALDVLDIQKLDNVNTEVRDEGVYIITGGIGNVGLEAAKFIASGHEVKIALINRSKMPERGQWSSILHQGTDIILCDKIRLINDIESNGSVVEFFSADVSKEEEIIPLIDSFRCKFSKINGVIHCAGIGVGIKGCRVEDDSDEIFNKVLAPKVQGTWLLDKATENDKLDFFIAFSSPITLTGALGSGSYTSANAYLDSFVMYRNRLGKRTINIGINKFKVKSNIIDDDKRLFRPINEDDIANAFMLVFSKNIQSVIVGLLNYDNEILYLEGYLPFIIDNNLKQNMKLHREKQVVQLKTTVTNAKSTHYRLKGNNEQGYTETENLLGSVFCSVLGLDEIDIYDNFYELGGDSIIAAKIVNIINKEKQLDIKITDLLRNPSIKLFAKTLDINYFKWKALDSKCPVELVPIEKKEYYPTSAAQKRVYIVNQLEGSGTSYNEPKGMLIEGTLNKEGLEFAFAELVRRHEALRTSFEIIGGEPVQIVHRYVNFKVNYIEAKEQDIKETVEAFILPFDLSVAPLLRVTLVNLGNNKYLLLYDMHHIITDGISIGILIKEFNLLYRGEVLQDLKIQYKDFTEWQNKVSKTDLFKKEEQYWLNVYSKDIPTLNLPTDFQRPVTKSFAGGKINGEIDRKLTAKIKRLMLATDSTLYMILMCVYNILLYKYTDQEDIIVGLPVAGRYVQELDNVIGIFVNTMSLRNYPAGNKTFIDFLSEVKENTYEMYENQNYHFNELVTKLNIHPDRSRNPLFDTMLILHNVGAQVINIDNIKVSPFLIENKVAKFDITLEAFENDGKIALSLEYCSALFKRSTADNMLEQFVKIMGQITCNPNILLSQIK</sequence>
<dbReference type="eggNOG" id="COG1020">
    <property type="taxonomic scope" value="Bacteria"/>
</dbReference>
<feature type="domain" description="Ketosynthase family 3 (KS3)" evidence="6">
    <location>
        <begin position="28"/>
        <end position="453"/>
    </location>
</feature>
<proteinExistence type="predicted"/>
<dbReference type="SMART" id="SM00822">
    <property type="entry name" value="PKS_KR"/>
    <property type="match status" value="1"/>
</dbReference>
<dbReference type="InterPro" id="IPR013968">
    <property type="entry name" value="PKS_KR"/>
</dbReference>
<dbReference type="GO" id="GO:0006633">
    <property type="term" value="P:fatty acid biosynthetic process"/>
    <property type="evidence" value="ECO:0007669"/>
    <property type="project" value="TreeGrafter"/>
</dbReference>
<dbReference type="InterPro" id="IPR023213">
    <property type="entry name" value="CAT-like_dom_sf"/>
</dbReference>
<dbReference type="CDD" id="cd00833">
    <property type="entry name" value="PKS"/>
    <property type="match status" value="1"/>
</dbReference>
<dbReference type="EMBL" id="AORV01000070">
    <property type="protein sequence ID" value="EMS69234.1"/>
    <property type="molecule type" value="Genomic_DNA"/>
</dbReference>
<dbReference type="InterPro" id="IPR016039">
    <property type="entry name" value="Thiolase-like"/>
</dbReference>
<keyword evidence="4" id="KW-0808">Transferase</keyword>
<feature type="domain" description="Carrier" evidence="5">
    <location>
        <begin position="1179"/>
        <end position="1254"/>
    </location>
</feature>
<dbReference type="PROSITE" id="PS52004">
    <property type="entry name" value="KS3_2"/>
    <property type="match status" value="1"/>
</dbReference>
<accession>S0FJD0</accession>
<dbReference type="InterPro" id="IPR001242">
    <property type="entry name" value="Condensation_dom"/>
</dbReference>
<dbReference type="InterPro" id="IPR050091">
    <property type="entry name" value="PKS_NRPS_Biosynth_Enz"/>
</dbReference>
<comment type="caution">
    <text evidence="7">The sequence shown here is derived from an EMBL/GenBank/DDBJ whole genome shotgun (WGS) entry which is preliminary data.</text>
</comment>
<dbReference type="InterPro" id="IPR006162">
    <property type="entry name" value="Ppantetheine_attach_site"/>
</dbReference>
<dbReference type="InterPro" id="IPR014030">
    <property type="entry name" value="Ketoacyl_synth_N"/>
</dbReference>